<dbReference type="InterPro" id="IPR000504">
    <property type="entry name" value="RRM_dom"/>
</dbReference>
<organism evidence="9 10">
    <name type="scientific">Coccomyxa viridis</name>
    <dbReference type="NCBI Taxonomy" id="1274662"/>
    <lineage>
        <taxon>Eukaryota</taxon>
        <taxon>Viridiplantae</taxon>
        <taxon>Chlorophyta</taxon>
        <taxon>core chlorophytes</taxon>
        <taxon>Trebouxiophyceae</taxon>
        <taxon>Trebouxiophyceae incertae sedis</taxon>
        <taxon>Coccomyxaceae</taxon>
        <taxon>Coccomyxa</taxon>
    </lineage>
</organism>
<dbReference type="PANTHER" id="PTHR15608">
    <property type="entry name" value="SPLICING FACTOR U2AF-ASSOCIATED PROTEIN 2"/>
    <property type="match status" value="1"/>
</dbReference>
<evidence type="ECO:0000256" key="3">
    <source>
        <dbReference type="ARBA" id="ARBA00022737"/>
    </source>
</evidence>
<evidence type="ECO:0000256" key="2">
    <source>
        <dbReference type="ARBA" id="ARBA00022664"/>
    </source>
</evidence>
<dbReference type="EMBL" id="CAXHTA020000002">
    <property type="protein sequence ID" value="CAL5219302.1"/>
    <property type="molecule type" value="Genomic_DNA"/>
</dbReference>
<accession>A0ABP1FP32</accession>
<dbReference type="InterPro" id="IPR035445">
    <property type="entry name" value="GYF-like_dom_sf"/>
</dbReference>
<name>A0ABP1FP32_9CHLO</name>
<dbReference type="InterPro" id="IPR035979">
    <property type="entry name" value="RBD_domain_sf"/>
</dbReference>
<proteinExistence type="inferred from homology"/>
<feature type="region of interest" description="Disordered" evidence="7">
    <location>
        <begin position="137"/>
        <end position="162"/>
    </location>
</feature>
<evidence type="ECO:0000256" key="4">
    <source>
        <dbReference type="ARBA" id="ARBA00022884"/>
    </source>
</evidence>
<evidence type="ECO:0000256" key="5">
    <source>
        <dbReference type="ARBA" id="ARBA00023187"/>
    </source>
</evidence>
<dbReference type="Pfam" id="PF14237">
    <property type="entry name" value="GYF_2"/>
    <property type="match status" value="1"/>
</dbReference>
<keyword evidence="2" id="KW-0507">mRNA processing</keyword>
<keyword evidence="4 6" id="KW-0694">RNA-binding</keyword>
<dbReference type="PANTHER" id="PTHR15608:SF0">
    <property type="entry name" value="HIV TAT-SPECIFIC FACTOR 1"/>
    <property type="match status" value="1"/>
</dbReference>
<evidence type="ECO:0000256" key="7">
    <source>
        <dbReference type="SAM" id="MobiDB-lite"/>
    </source>
</evidence>
<keyword evidence="10" id="KW-1185">Reference proteome</keyword>
<dbReference type="SMART" id="SM00360">
    <property type="entry name" value="RRM"/>
    <property type="match status" value="2"/>
</dbReference>
<dbReference type="Pfam" id="PF00076">
    <property type="entry name" value="RRM_1"/>
    <property type="match status" value="1"/>
</dbReference>
<dbReference type="Gene3D" id="3.30.1490.40">
    <property type="match status" value="1"/>
</dbReference>
<gene>
    <name evidence="9" type="primary">g1110</name>
    <name evidence="9" type="ORF">VP750_LOCUS961</name>
</gene>
<dbReference type="SUPFAM" id="SSF55277">
    <property type="entry name" value="GYF domain"/>
    <property type="match status" value="1"/>
</dbReference>
<feature type="compositionally biased region" description="Basic and acidic residues" evidence="7">
    <location>
        <begin position="146"/>
        <end position="162"/>
    </location>
</feature>
<comment type="similarity">
    <text evidence="1">Belongs to the HTATSF1 family.</text>
</comment>
<evidence type="ECO:0000259" key="8">
    <source>
        <dbReference type="PROSITE" id="PS50102"/>
    </source>
</evidence>
<feature type="region of interest" description="Disordered" evidence="7">
    <location>
        <begin position="206"/>
        <end position="248"/>
    </location>
</feature>
<feature type="compositionally biased region" description="Basic and acidic residues" evidence="7">
    <location>
        <begin position="233"/>
        <end position="248"/>
    </location>
</feature>
<comment type="caution">
    <text evidence="9">The sequence shown here is derived from an EMBL/GenBank/DDBJ whole genome shotgun (WGS) entry which is preliminary data.</text>
</comment>
<dbReference type="Gene3D" id="3.30.70.330">
    <property type="match status" value="2"/>
</dbReference>
<evidence type="ECO:0000256" key="1">
    <source>
        <dbReference type="ARBA" id="ARBA00007747"/>
    </source>
</evidence>
<reference evidence="9 10" key="1">
    <citation type="submission" date="2024-06" db="EMBL/GenBank/DDBJ databases">
        <authorList>
            <person name="Kraege A."/>
            <person name="Thomma B."/>
        </authorList>
    </citation>
    <scope>NUCLEOTIDE SEQUENCE [LARGE SCALE GENOMIC DNA]</scope>
</reference>
<keyword evidence="3" id="KW-0677">Repeat</keyword>
<dbReference type="CDD" id="cd12281">
    <property type="entry name" value="RRM1_TatSF1_like"/>
    <property type="match status" value="1"/>
</dbReference>
<dbReference type="PROSITE" id="PS50102">
    <property type="entry name" value="RRM"/>
    <property type="match status" value="1"/>
</dbReference>
<evidence type="ECO:0000313" key="9">
    <source>
        <dbReference type="EMBL" id="CAL5219302.1"/>
    </source>
</evidence>
<dbReference type="SUPFAM" id="SSF54928">
    <property type="entry name" value="RNA-binding domain, RBD"/>
    <property type="match status" value="1"/>
</dbReference>
<evidence type="ECO:0000256" key="6">
    <source>
        <dbReference type="PROSITE-ProRule" id="PRU00176"/>
    </source>
</evidence>
<dbReference type="InterPro" id="IPR034392">
    <property type="entry name" value="TatSF1-like_RRM1"/>
</dbReference>
<feature type="region of interest" description="Disordered" evidence="7">
    <location>
        <begin position="64"/>
        <end position="105"/>
    </location>
</feature>
<dbReference type="Proteomes" id="UP001497392">
    <property type="component" value="Unassembled WGS sequence"/>
</dbReference>
<feature type="compositionally biased region" description="Low complexity" evidence="7">
    <location>
        <begin position="84"/>
        <end position="105"/>
    </location>
</feature>
<feature type="domain" description="RRM" evidence="8">
    <location>
        <begin position="275"/>
        <end position="363"/>
    </location>
</feature>
<dbReference type="InterPro" id="IPR025640">
    <property type="entry name" value="GYF_2"/>
</dbReference>
<sequence>MSWYYLDPTGLHTGPCNVEDFKGLYEGGYVTAETLVWADGRKDWEALRGVPEIWSTLATATAGAPAASQPAPEAVQSGPVSTSAAESALGDAQQAAAAAGQQPGKRKAAVVAKAAKAAPEDRELAAFQAEMSALGAVPDPGADLEEPVRAETPDPEDRRFQDDDGTWYIWDALLRKFVEEGAQPVMPEYRPEDMVFEMEEEKIPVYNPPKPADEDGEEDDEAGQNAANGAEGGKAEGKGKPGKKTDAESVIEKHLEKAKRAREQEDKWLGVQNNLAVYVMGLPDDTTEAELAQFFAKCGILKEDDDGKPRVKLYKDRASGMLKGDGLVYYLKQPSVDLACKILDGGPFRDDPDKVITVQPAKFEMHGDTYVPKKKKQKKKKKVVKEDKVLGWGGFDDMLPPTQVTVILKHVFSPAELEEEPTMKTDLEADMASECNRLGPVDKIRVYQFHPEGVVSIKFKQGEPAQECLKLMNGRFFGGRQLTAELWDGVTNYNVKKAQESEEEQAARLARFTAEIEQDQA</sequence>
<protein>
    <submittedName>
        <fullName evidence="9">G1110 protein</fullName>
    </submittedName>
</protein>
<feature type="compositionally biased region" description="Low complexity" evidence="7">
    <location>
        <begin position="64"/>
        <end position="74"/>
    </location>
</feature>
<dbReference type="InterPro" id="IPR034393">
    <property type="entry name" value="TatSF1-like"/>
</dbReference>
<evidence type="ECO:0000313" key="10">
    <source>
        <dbReference type="Proteomes" id="UP001497392"/>
    </source>
</evidence>
<dbReference type="CDD" id="cd12282">
    <property type="entry name" value="RRM2_TatSF1_like"/>
    <property type="match status" value="1"/>
</dbReference>
<dbReference type="InterPro" id="IPR012677">
    <property type="entry name" value="Nucleotide-bd_a/b_plait_sf"/>
</dbReference>
<keyword evidence="5" id="KW-0508">mRNA splicing</keyword>